<proteinExistence type="predicted"/>
<accession>A0A0B0Q1T9</accession>
<evidence type="ECO:0000313" key="1">
    <source>
        <dbReference type="EMBL" id="KHG30809.1"/>
    </source>
</evidence>
<dbReference type="Proteomes" id="UP000032142">
    <property type="component" value="Unassembled WGS sequence"/>
</dbReference>
<reference evidence="2" key="1">
    <citation type="submission" date="2014-09" db="EMBL/GenBank/DDBJ databases">
        <authorList>
            <person name="Mudge J."/>
            <person name="Ramaraj T."/>
            <person name="Lindquist I.E."/>
            <person name="Bharti A.K."/>
            <person name="Sundararajan A."/>
            <person name="Cameron C.T."/>
            <person name="Woodward J.E."/>
            <person name="May G.D."/>
            <person name="Brubaker C."/>
            <person name="Broadhvest J."/>
            <person name="Wilkins T.A."/>
        </authorList>
    </citation>
    <scope>NUCLEOTIDE SEQUENCE</scope>
    <source>
        <strain evidence="2">cv. AKA8401</strain>
    </source>
</reference>
<name>A0A0B0Q1T9_GOSAR</name>
<sequence>MMGLTYFIIDQSRKDMKESYSLSTKAFFTATHDSRQRAQLSFPDLLYTQVFKVFSEARHKLVKPNHKTKAKNAPIFRTSRLPIFHNLIEFKYLGVGFNGRETWLVEFLHCVPNLKTLTLNFPV</sequence>
<evidence type="ECO:0000313" key="2">
    <source>
        <dbReference type="Proteomes" id="UP000032142"/>
    </source>
</evidence>
<dbReference type="EMBL" id="KN460196">
    <property type="protein sequence ID" value="KHG30809.1"/>
    <property type="molecule type" value="Genomic_DNA"/>
</dbReference>
<gene>
    <name evidence="1" type="ORF">F383_15583</name>
</gene>
<protein>
    <submittedName>
        <fullName evidence="1">Protein vdcC</fullName>
    </submittedName>
</protein>
<organism evidence="1 2">
    <name type="scientific">Gossypium arboreum</name>
    <name type="common">Tree cotton</name>
    <name type="synonym">Gossypium nanking</name>
    <dbReference type="NCBI Taxonomy" id="29729"/>
    <lineage>
        <taxon>Eukaryota</taxon>
        <taxon>Viridiplantae</taxon>
        <taxon>Streptophyta</taxon>
        <taxon>Embryophyta</taxon>
        <taxon>Tracheophyta</taxon>
        <taxon>Spermatophyta</taxon>
        <taxon>Magnoliopsida</taxon>
        <taxon>eudicotyledons</taxon>
        <taxon>Gunneridae</taxon>
        <taxon>Pentapetalae</taxon>
        <taxon>rosids</taxon>
        <taxon>malvids</taxon>
        <taxon>Malvales</taxon>
        <taxon>Malvaceae</taxon>
        <taxon>Malvoideae</taxon>
        <taxon>Gossypium</taxon>
    </lineage>
</organism>
<keyword evidence="2" id="KW-1185">Reference proteome</keyword>
<dbReference type="AlphaFoldDB" id="A0A0B0Q1T9"/>